<dbReference type="SUPFAM" id="SSF56801">
    <property type="entry name" value="Acetyl-CoA synthetase-like"/>
    <property type="match status" value="1"/>
</dbReference>
<protein>
    <submittedName>
        <fullName evidence="5">Acetyl-CoA synthetase-like protein</fullName>
    </submittedName>
</protein>
<dbReference type="PROSITE" id="PS00455">
    <property type="entry name" value="AMP_BINDING"/>
    <property type="match status" value="1"/>
</dbReference>
<reference evidence="5 6" key="1">
    <citation type="submission" date="2016-08" db="EMBL/GenBank/DDBJ databases">
        <title>A Parts List for Fungal Cellulosomes Revealed by Comparative Genomics.</title>
        <authorList>
            <consortium name="DOE Joint Genome Institute"/>
            <person name="Haitjema C.H."/>
            <person name="Gilmore S.P."/>
            <person name="Henske J.K."/>
            <person name="Solomon K.V."/>
            <person name="De Groot R."/>
            <person name="Kuo A."/>
            <person name="Mondo S.J."/>
            <person name="Salamov A.A."/>
            <person name="Labutti K."/>
            <person name="Zhao Z."/>
            <person name="Chiniquy J."/>
            <person name="Barry K."/>
            <person name="Brewer H.M."/>
            <person name="Purvine S.O."/>
            <person name="Wright A.T."/>
            <person name="Boxma B."/>
            <person name="Van Alen T."/>
            <person name="Hackstein J.H."/>
            <person name="Baker S.E."/>
            <person name="Grigoriev I.V."/>
            <person name="O'Malley M.A."/>
        </authorList>
    </citation>
    <scope>NUCLEOTIDE SEQUENCE [LARGE SCALE GENOMIC DNA]</scope>
    <source>
        <strain evidence="5 6">S4</strain>
    </source>
</reference>
<dbReference type="InterPro" id="IPR006162">
    <property type="entry name" value="Ppantetheine_attach_site"/>
</dbReference>
<evidence type="ECO:0000313" key="6">
    <source>
        <dbReference type="Proteomes" id="UP000193944"/>
    </source>
</evidence>
<dbReference type="CDD" id="cd05930">
    <property type="entry name" value="A_NRPS"/>
    <property type="match status" value="1"/>
</dbReference>
<comment type="caution">
    <text evidence="5">The sequence shown here is derived from an EMBL/GenBank/DDBJ whole genome shotgun (WGS) entry which is preliminary data.</text>
</comment>
<evidence type="ECO:0000259" key="4">
    <source>
        <dbReference type="PROSITE" id="PS50075"/>
    </source>
</evidence>
<organism evidence="5 6">
    <name type="scientific">Anaeromyces robustus</name>
    <dbReference type="NCBI Taxonomy" id="1754192"/>
    <lineage>
        <taxon>Eukaryota</taxon>
        <taxon>Fungi</taxon>
        <taxon>Fungi incertae sedis</taxon>
        <taxon>Chytridiomycota</taxon>
        <taxon>Chytridiomycota incertae sedis</taxon>
        <taxon>Neocallimastigomycetes</taxon>
        <taxon>Neocallimastigales</taxon>
        <taxon>Neocallimastigaceae</taxon>
        <taxon>Anaeromyces</taxon>
    </lineage>
</organism>
<dbReference type="OrthoDB" id="4920779at2759"/>
<keyword evidence="2" id="KW-0597">Phosphoprotein</keyword>
<sequence>MNAILNSYVEVLSNYNNFNNESINSIEYIPKIEKEKIIKSFNSNEIKYDYNKFYHVEFSKMAKEIPDKCAIVCNDISITYKQLDEMSNSLAHYLRKQNIGKGDIVPIICERSHYFIIAFLAVMKSGAAYSPIDPEFPRERIEYMINQVNAKYILKYITDFKNNEKIKFEHVLEYELEKHNYEKDKFAIDNVNKIDDLCYILYTSGTTGKPKGTMVTHMNLTNFIFYNDIIKGEKDIFNKGINNALAITKFTHDISIGEIHFPLLKGSRIILCNDNEFNDAKLLSLLINKYNVDYIFTVPSRFDNYLSDEEFIKSIENANYIVLGGECIDFKLVEKIQNNSKCEVLSIYGPTETTVYSTIKVFEKIDSSKGNIPLITAGKPCCNCSIFILDKYLKPVPIGVEGEIFIGGFGVSNGYINREELTKEKYLDCPFDVVQKGNGKMYGSGDIGKWTENGEIVCIGRMDFQVKIHGQRIELEEIENTIKMMDNIKNAIVIDGIRDNGDKYLIGYYISSLEINSLDIIEFLKNKLPRYMIPNYFMRIETLPLTINGKLDRKSLPKPNINDLINEEYVEPETEIEKVICGIYANVFNLNENVVGKTSDFFELGGDSLNVIKVTSFIEKELGIKLNIKDILSNSLVYNLSRHIEEILNSNEEIYYHSESIEKHNSNEFPITSQQLGVYIDSIKNPESTTYNIP</sequence>
<keyword evidence="1" id="KW-0596">Phosphopantetheine</keyword>
<dbReference type="Proteomes" id="UP000193944">
    <property type="component" value="Unassembled WGS sequence"/>
</dbReference>
<dbReference type="PROSITE" id="PS00012">
    <property type="entry name" value="PHOSPHOPANTETHEINE"/>
    <property type="match status" value="1"/>
</dbReference>
<evidence type="ECO:0000256" key="3">
    <source>
        <dbReference type="ARBA" id="ARBA00022598"/>
    </source>
</evidence>
<dbReference type="GO" id="GO:0005829">
    <property type="term" value="C:cytosol"/>
    <property type="evidence" value="ECO:0007669"/>
    <property type="project" value="TreeGrafter"/>
</dbReference>
<dbReference type="Gene3D" id="3.30.300.30">
    <property type="match status" value="1"/>
</dbReference>
<dbReference type="Pfam" id="PF00550">
    <property type="entry name" value="PP-binding"/>
    <property type="match status" value="1"/>
</dbReference>
<proteinExistence type="predicted"/>
<dbReference type="EMBL" id="MCFG01000480">
    <property type="protein sequence ID" value="ORX65071.1"/>
    <property type="molecule type" value="Genomic_DNA"/>
</dbReference>
<dbReference type="PRINTS" id="PR00154">
    <property type="entry name" value="AMPBINDING"/>
</dbReference>
<keyword evidence="6" id="KW-1185">Reference proteome</keyword>
<dbReference type="Gene3D" id="2.30.38.10">
    <property type="entry name" value="Luciferase, Domain 3"/>
    <property type="match status" value="1"/>
</dbReference>
<evidence type="ECO:0000313" key="5">
    <source>
        <dbReference type="EMBL" id="ORX65071.1"/>
    </source>
</evidence>
<dbReference type="InterPro" id="IPR000873">
    <property type="entry name" value="AMP-dep_synth/lig_dom"/>
</dbReference>
<dbReference type="AlphaFoldDB" id="A0A1Y1VUU5"/>
<feature type="domain" description="Carrier" evidence="4">
    <location>
        <begin position="571"/>
        <end position="648"/>
    </location>
</feature>
<dbReference type="Pfam" id="PF00501">
    <property type="entry name" value="AMP-binding"/>
    <property type="match status" value="1"/>
</dbReference>
<dbReference type="InterPro" id="IPR020845">
    <property type="entry name" value="AMP-binding_CS"/>
</dbReference>
<dbReference type="InterPro" id="IPR020459">
    <property type="entry name" value="AMP-binding"/>
</dbReference>
<dbReference type="GO" id="GO:0016874">
    <property type="term" value="F:ligase activity"/>
    <property type="evidence" value="ECO:0007669"/>
    <property type="project" value="UniProtKB-KW"/>
</dbReference>
<dbReference type="Gene3D" id="3.40.50.980">
    <property type="match status" value="2"/>
</dbReference>
<dbReference type="NCBIfam" id="TIGR01733">
    <property type="entry name" value="AA-adenyl-dom"/>
    <property type="match status" value="1"/>
</dbReference>
<feature type="non-terminal residue" evidence="5">
    <location>
        <position position="694"/>
    </location>
</feature>
<accession>A0A1Y1VUU5</accession>
<evidence type="ECO:0000256" key="2">
    <source>
        <dbReference type="ARBA" id="ARBA00022553"/>
    </source>
</evidence>
<dbReference type="InterPro" id="IPR045851">
    <property type="entry name" value="AMP-bd_C_sf"/>
</dbReference>
<dbReference type="STRING" id="1754192.A0A1Y1VUU5"/>
<dbReference type="PANTHER" id="PTHR45527:SF1">
    <property type="entry name" value="FATTY ACID SYNTHASE"/>
    <property type="match status" value="1"/>
</dbReference>
<dbReference type="FunFam" id="3.40.50.980:FF:000001">
    <property type="entry name" value="Non-ribosomal peptide synthetase"/>
    <property type="match status" value="1"/>
</dbReference>
<dbReference type="InterPro" id="IPR010071">
    <property type="entry name" value="AA_adenyl_dom"/>
</dbReference>
<dbReference type="PROSITE" id="PS50075">
    <property type="entry name" value="CARRIER"/>
    <property type="match status" value="1"/>
</dbReference>
<evidence type="ECO:0000256" key="1">
    <source>
        <dbReference type="ARBA" id="ARBA00022450"/>
    </source>
</evidence>
<name>A0A1Y1VUU5_9FUNG</name>
<dbReference type="SUPFAM" id="SSF47336">
    <property type="entry name" value="ACP-like"/>
    <property type="match status" value="1"/>
</dbReference>
<gene>
    <name evidence="5" type="ORF">BCR32DRAFT_238461</name>
</gene>
<dbReference type="GO" id="GO:0031177">
    <property type="term" value="F:phosphopantetheine binding"/>
    <property type="evidence" value="ECO:0007669"/>
    <property type="project" value="TreeGrafter"/>
</dbReference>
<keyword evidence="3" id="KW-0436">Ligase</keyword>
<dbReference type="Gene3D" id="1.10.1200.10">
    <property type="entry name" value="ACP-like"/>
    <property type="match status" value="1"/>
</dbReference>
<dbReference type="InterPro" id="IPR009081">
    <property type="entry name" value="PP-bd_ACP"/>
</dbReference>
<reference evidence="5 6" key="2">
    <citation type="submission" date="2016-08" db="EMBL/GenBank/DDBJ databases">
        <title>Pervasive Adenine N6-methylation of Active Genes in Fungi.</title>
        <authorList>
            <consortium name="DOE Joint Genome Institute"/>
            <person name="Mondo S.J."/>
            <person name="Dannebaum R.O."/>
            <person name="Kuo R.C."/>
            <person name="Labutti K."/>
            <person name="Haridas S."/>
            <person name="Kuo A."/>
            <person name="Salamov A."/>
            <person name="Ahrendt S.R."/>
            <person name="Lipzen A."/>
            <person name="Sullivan W."/>
            <person name="Andreopoulos W.B."/>
            <person name="Clum A."/>
            <person name="Lindquist E."/>
            <person name="Daum C."/>
            <person name="Ramamoorthy G.K."/>
            <person name="Gryganskyi A."/>
            <person name="Culley D."/>
            <person name="Magnuson J.K."/>
            <person name="James T.Y."/>
            <person name="O'Malley M.A."/>
            <person name="Stajich J.E."/>
            <person name="Spatafora J.W."/>
            <person name="Visel A."/>
            <person name="Grigoriev I.V."/>
        </authorList>
    </citation>
    <scope>NUCLEOTIDE SEQUENCE [LARGE SCALE GENOMIC DNA]</scope>
    <source>
        <strain evidence="5 6">S4</strain>
    </source>
</reference>
<dbReference type="PANTHER" id="PTHR45527">
    <property type="entry name" value="NONRIBOSOMAL PEPTIDE SYNTHETASE"/>
    <property type="match status" value="1"/>
</dbReference>
<dbReference type="InterPro" id="IPR036736">
    <property type="entry name" value="ACP-like_sf"/>
</dbReference>
<dbReference type="GO" id="GO:0044550">
    <property type="term" value="P:secondary metabolite biosynthetic process"/>
    <property type="evidence" value="ECO:0007669"/>
    <property type="project" value="TreeGrafter"/>
</dbReference>
<dbReference type="GO" id="GO:0043041">
    <property type="term" value="P:amino acid activation for nonribosomal peptide biosynthetic process"/>
    <property type="evidence" value="ECO:0007669"/>
    <property type="project" value="TreeGrafter"/>
</dbReference>